<dbReference type="PRINTS" id="PR00455">
    <property type="entry name" value="HTHTETR"/>
</dbReference>
<organism evidence="4">
    <name type="scientific">anaerobic digester metagenome</name>
    <dbReference type="NCBI Taxonomy" id="1263854"/>
    <lineage>
        <taxon>unclassified sequences</taxon>
        <taxon>metagenomes</taxon>
        <taxon>ecological metagenomes</taxon>
    </lineage>
</organism>
<feature type="compositionally biased region" description="Basic residues" evidence="2">
    <location>
        <begin position="1"/>
        <end position="12"/>
    </location>
</feature>
<dbReference type="Gene3D" id="1.10.357.10">
    <property type="entry name" value="Tetracycline Repressor, domain 2"/>
    <property type="match status" value="1"/>
</dbReference>
<evidence type="ECO:0000256" key="1">
    <source>
        <dbReference type="ARBA" id="ARBA00023125"/>
    </source>
</evidence>
<evidence type="ECO:0000313" key="4">
    <source>
        <dbReference type="EMBL" id="VFU12230.1"/>
    </source>
</evidence>
<dbReference type="GO" id="GO:0003677">
    <property type="term" value="F:DNA binding"/>
    <property type="evidence" value="ECO:0007669"/>
    <property type="project" value="UniProtKB-KW"/>
</dbReference>
<dbReference type="SUPFAM" id="SSF46689">
    <property type="entry name" value="Homeodomain-like"/>
    <property type="match status" value="1"/>
</dbReference>
<dbReference type="PANTHER" id="PTHR43479:SF11">
    <property type="entry name" value="ACREF_ENVCD OPERON REPRESSOR-RELATED"/>
    <property type="match status" value="1"/>
</dbReference>
<dbReference type="PROSITE" id="PS01081">
    <property type="entry name" value="HTH_TETR_1"/>
    <property type="match status" value="1"/>
</dbReference>
<feature type="region of interest" description="Disordered" evidence="2">
    <location>
        <begin position="1"/>
        <end position="21"/>
    </location>
</feature>
<dbReference type="Pfam" id="PF00440">
    <property type="entry name" value="TetR_N"/>
    <property type="match status" value="1"/>
</dbReference>
<dbReference type="InterPro" id="IPR023772">
    <property type="entry name" value="DNA-bd_HTH_TetR-type_CS"/>
</dbReference>
<protein>
    <submittedName>
        <fullName evidence="4">Putative HTH-type transcriptional regulator YvdT</fullName>
    </submittedName>
</protein>
<dbReference type="InterPro" id="IPR001647">
    <property type="entry name" value="HTH_TetR"/>
</dbReference>
<dbReference type="PROSITE" id="PS50977">
    <property type="entry name" value="HTH_TETR_2"/>
    <property type="match status" value="1"/>
</dbReference>
<accession>A0A485LWG3</accession>
<dbReference type="EMBL" id="CAADRM010000035">
    <property type="protein sequence ID" value="VFU12230.1"/>
    <property type="molecule type" value="Genomic_DNA"/>
</dbReference>
<reference evidence="4" key="1">
    <citation type="submission" date="2019-03" db="EMBL/GenBank/DDBJ databases">
        <authorList>
            <person name="Hao L."/>
        </authorList>
    </citation>
    <scope>NUCLEOTIDE SEQUENCE</scope>
</reference>
<sequence>MRKLKGGKPKGARGRDKTTSRDTIEECAAGLFRTNGVEKTTISEIVKKAGIAKGTFYLYFKDKDDLVDTIISRYTREFLDQVIIPFQNVPKIIILSEAIIDYFSRNRMLLVELRKNLHSGRIYPSTRRTIQGFSEIILNYLNQYEDYQINDFELYTKVVLGIILDVCYKALIEEHFSSPQEAKNMLSDLLKRFFSCD</sequence>
<dbReference type="PANTHER" id="PTHR43479">
    <property type="entry name" value="ACREF/ENVCD OPERON REPRESSOR-RELATED"/>
    <property type="match status" value="1"/>
</dbReference>
<evidence type="ECO:0000259" key="3">
    <source>
        <dbReference type="PROSITE" id="PS50977"/>
    </source>
</evidence>
<proteinExistence type="predicted"/>
<keyword evidence="1" id="KW-0238">DNA-binding</keyword>
<feature type="domain" description="HTH tetR-type" evidence="3">
    <location>
        <begin position="18"/>
        <end position="78"/>
    </location>
</feature>
<gene>
    <name evidence="4" type="primary">yvdT</name>
    <name evidence="4" type="ORF">SCFA_130035</name>
</gene>
<evidence type="ECO:0000256" key="2">
    <source>
        <dbReference type="SAM" id="MobiDB-lite"/>
    </source>
</evidence>
<dbReference type="InterPro" id="IPR009057">
    <property type="entry name" value="Homeodomain-like_sf"/>
</dbReference>
<dbReference type="InterPro" id="IPR050624">
    <property type="entry name" value="HTH-type_Tx_Regulator"/>
</dbReference>
<dbReference type="AlphaFoldDB" id="A0A485LWG3"/>
<name>A0A485LWG3_9ZZZZ</name>